<proteinExistence type="predicted"/>
<sequence>MRYFDPLSKMEDSKLLTLMLLSAIAVGQCYSGNMHMKVCPGRYCGRIVQGNTSQEVGECGACPRGSRSDGTFCVKCSNSLSMYDWLYLGFMFLTVLVLHWFFIDYFSKRSKKVIVILFICAAIETLCAAIVTLLLNEPKGSLNLISCKSEQLSDWYTVFFNPKPDYVNTIYCTNEAVYPLYTIVLTFFAMSVALLLLVRPISSHYICADQGISSIYAALYFLPILATVHALFGGLLYYTYPYIIVVSAILSNATVLARNRIMGFRQLLSSKRHIGIVLGHWTLLAYGFLGLTQLAQPAIHGPMFILVTAPVLFYLATSSLTDPIKFKR</sequence>
<feature type="transmembrane region" description="Helical" evidence="1">
    <location>
        <begin position="178"/>
        <end position="198"/>
    </location>
</feature>
<feature type="chain" id="PRO_5038323986" description="JNK1/MAPK8-associated membrane protein" evidence="2">
    <location>
        <begin position="32"/>
        <end position="328"/>
    </location>
</feature>
<dbReference type="PANTHER" id="PTHR12740:SF4">
    <property type="entry name" value="JNK1_MAPK8-ASSOCIATED MEMBRANE PROTEIN"/>
    <property type="match status" value="1"/>
</dbReference>
<dbReference type="OrthoDB" id="5920264at2759"/>
<dbReference type="GO" id="GO:0031625">
    <property type="term" value="F:ubiquitin protein ligase binding"/>
    <property type="evidence" value="ECO:0007669"/>
    <property type="project" value="TreeGrafter"/>
</dbReference>
<dbReference type="RefSeq" id="XP_020905201.1">
    <property type="nucleotide sequence ID" value="XM_021049542.2"/>
</dbReference>
<evidence type="ECO:0000313" key="3">
    <source>
        <dbReference type="EnsemblMetazoa" id="XP_020905201.1"/>
    </source>
</evidence>
<feature type="transmembrane region" description="Helical" evidence="1">
    <location>
        <begin position="113"/>
        <end position="135"/>
    </location>
</feature>
<accession>A0A913XJF1</accession>
<dbReference type="GO" id="GO:0036503">
    <property type="term" value="P:ERAD pathway"/>
    <property type="evidence" value="ECO:0007669"/>
    <property type="project" value="TreeGrafter"/>
</dbReference>
<keyword evidence="1" id="KW-1133">Transmembrane helix</keyword>
<keyword evidence="1" id="KW-0472">Membrane</keyword>
<dbReference type="GeneID" id="110243440"/>
<dbReference type="PANTHER" id="PTHR12740">
    <property type="entry name" value="JNK1/MAPK8-ASSOCIATED MEMBRANE PROTEIN"/>
    <property type="match status" value="1"/>
</dbReference>
<name>A0A913XJF1_EXADI</name>
<dbReference type="GO" id="GO:0016020">
    <property type="term" value="C:membrane"/>
    <property type="evidence" value="ECO:0007669"/>
    <property type="project" value="InterPro"/>
</dbReference>
<evidence type="ECO:0000256" key="1">
    <source>
        <dbReference type="SAM" id="Phobius"/>
    </source>
</evidence>
<dbReference type="AlphaFoldDB" id="A0A913XJF1"/>
<dbReference type="EnsemblMetazoa" id="XM_021049542.2">
    <property type="protein sequence ID" value="XP_020905201.1"/>
    <property type="gene ID" value="LOC110243440"/>
</dbReference>
<evidence type="ECO:0000256" key="2">
    <source>
        <dbReference type="SAM" id="SignalP"/>
    </source>
</evidence>
<dbReference type="EnsemblMetazoa" id="XM_028660348.1">
    <property type="protein sequence ID" value="XP_028516149.1"/>
    <property type="gene ID" value="LOC110243440"/>
</dbReference>
<keyword evidence="4" id="KW-1185">Reference proteome</keyword>
<feature type="transmembrane region" description="Helical" evidence="1">
    <location>
        <begin position="277"/>
        <end position="295"/>
    </location>
</feature>
<dbReference type="OMA" id="CPGIYCG"/>
<evidence type="ECO:0008006" key="5">
    <source>
        <dbReference type="Google" id="ProtNLM"/>
    </source>
</evidence>
<dbReference type="RefSeq" id="XP_028516149.1">
    <property type="nucleotide sequence ID" value="XM_028660348.1"/>
</dbReference>
<dbReference type="InterPro" id="IPR008485">
    <property type="entry name" value="JAMP"/>
</dbReference>
<feature type="transmembrane region" description="Helical" evidence="1">
    <location>
        <begin position="85"/>
        <end position="106"/>
    </location>
</feature>
<feature type="transmembrane region" description="Helical" evidence="1">
    <location>
        <begin position="210"/>
        <end position="232"/>
    </location>
</feature>
<feature type="signal peptide" evidence="2">
    <location>
        <begin position="1"/>
        <end position="31"/>
    </location>
</feature>
<dbReference type="KEGG" id="epa:110243440"/>
<dbReference type="Pfam" id="PF05571">
    <property type="entry name" value="JAMP"/>
    <property type="match status" value="1"/>
</dbReference>
<protein>
    <recommendedName>
        <fullName evidence="5">JNK1/MAPK8-associated membrane protein</fullName>
    </recommendedName>
</protein>
<dbReference type="Proteomes" id="UP000887567">
    <property type="component" value="Unplaced"/>
</dbReference>
<dbReference type="GO" id="GO:0006986">
    <property type="term" value="P:response to unfolded protein"/>
    <property type="evidence" value="ECO:0007669"/>
    <property type="project" value="InterPro"/>
</dbReference>
<organism evidence="3 4">
    <name type="scientific">Exaiptasia diaphana</name>
    <name type="common">Tropical sea anemone</name>
    <name type="synonym">Aiptasia pulchella</name>
    <dbReference type="NCBI Taxonomy" id="2652724"/>
    <lineage>
        <taxon>Eukaryota</taxon>
        <taxon>Metazoa</taxon>
        <taxon>Cnidaria</taxon>
        <taxon>Anthozoa</taxon>
        <taxon>Hexacorallia</taxon>
        <taxon>Actiniaria</taxon>
        <taxon>Aiptasiidae</taxon>
        <taxon>Exaiptasia</taxon>
    </lineage>
</organism>
<keyword evidence="2" id="KW-0732">Signal</keyword>
<keyword evidence="1" id="KW-0812">Transmembrane</keyword>
<reference evidence="3" key="1">
    <citation type="submission" date="2022-11" db="UniProtKB">
        <authorList>
            <consortium name="EnsemblMetazoa"/>
        </authorList>
    </citation>
    <scope>IDENTIFICATION</scope>
</reference>
<evidence type="ECO:0000313" key="4">
    <source>
        <dbReference type="Proteomes" id="UP000887567"/>
    </source>
</evidence>
<feature type="transmembrane region" description="Helical" evidence="1">
    <location>
        <begin position="301"/>
        <end position="320"/>
    </location>
</feature>
<feature type="transmembrane region" description="Helical" evidence="1">
    <location>
        <begin position="238"/>
        <end position="257"/>
    </location>
</feature>